<evidence type="ECO:0000313" key="3">
    <source>
        <dbReference type="EMBL" id="CAL4766305.1"/>
    </source>
</evidence>
<reference evidence="3 4" key="2">
    <citation type="submission" date="2024-05" db="EMBL/GenBank/DDBJ databases">
        <authorList>
            <person name="Chen Y."/>
            <person name="Shah S."/>
            <person name="Dougan E. K."/>
            <person name="Thang M."/>
            <person name="Chan C."/>
        </authorList>
    </citation>
    <scope>NUCLEOTIDE SEQUENCE [LARGE SCALE GENOMIC DNA]</scope>
</reference>
<protein>
    <submittedName>
        <fullName evidence="3">K Homology domain-containing protein</fullName>
    </submittedName>
</protein>
<evidence type="ECO:0000313" key="2">
    <source>
        <dbReference type="EMBL" id="CAI3978993.1"/>
    </source>
</evidence>
<comment type="caution">
    <text evidence="2">The sequence shown here is derived from an EMBL/GenBank/DDBJ whole genome shotgun (WGS) entry which is preliminary data.</text>
</comment>
<dbReference type="AlphaFoldDB" id="A0A9P1FK24"/>
<dbReference type="Proteomes" id="UP001152797">
    <property type="component" value="Unassembled WGS sequence"/>
</dbReference>
<accession>A0A9P1FK24</accession>
<dbReference type="OrthoDB" id="397265at2759"/>
<gene>
    <name evidence="2" type="ORF">C1SCF055_LOCUS6981</name>
</gene>
<sequence>MESLKGRALKVGPDLYVKAVLVCGFMMLHVFERLQTEGASATLCRCSHKVKNTFLDDVVREQSSNESTLAEAQTCPEFRSRNDALSSSSASISGSATASATQSELCLGTDPELMHTLQSLPNTLQTLSPLCSLRYQVAEVPASEADFTDVVPPNTMPMTLELWPDQMSHEAQLLSALQAMPNVSNAPFGHLLNASNAQSPLSPPPRIHDALGANLSAMAAVTAFPSVMPMPNVPSVPWAPPVLSTIPPANEFLAQVGQMEAGQCDPEPAQRPSQDGKAFGESQIQKPHEACEADAQEALEAYEVEGKDGRDKEKSEKKKKKNVSKVWSHFYLEPTMLRSGFDVNKKIIGHGGANTKRIFEKTGALGGFGH</sequence>
<keyword evidence="4" id="KW-1185">Reference proteome</keyword>
<reference evidence="2" key="1">
    <citation type="submission" date="2022-10" db="EMBL/GenBank/DDBJ databases">
        <authorList>
            <person name="Chen Y."/>
            <person name="Dougan E. K."/>
            <person name="Chan C."/>
            <person name="Rhodes N."/>
            <person name="Thang M."/>
        </authorList>
    </citation>
    <scope>NUCLEOTIDE SEQUENCE</scope>
</reference>
<organism evidence="2">
    <name type="scientific">Cladocopium goreaui</name>
    <dbReference type="NCBI Taxonomy" id="2562237"/>
    <lineage>
        <taxon>Eukaryota</taxon>
        <taxon>Sar</taxon>
        <taxon>Alveolata</taxon>
        <taxon>Dinophyceae</taxon>
        <taxon>Suessiales</taxon>
        <taxon>Symbiodiniaceae</taxon>
        <taxon>Cladocopium</taxon>
    </lineage>
</organism>
<name>A0A9P1FK24_9DINO</name>
<evidence type="ECO:0000313" key="4">
    <source>
        <dbReference type="Proteomes" id="UP001152797"/>
    </source>
</evidence>
<proteinExistence type="predicted"/>
<dbReference type="EMBL" id="CAMXCT020000448">
    <property type="protein sequence ID" value="CAL1132368.1"/>
    <property type="molecule type" value="Genomic_DNA"/>
</dbReference>
<evidence type="ECO:0000256" key="1">
    <source>
        <dbReference type="SAM" id="MobiDB-lite"/>
    </source>
</evidence>
<dbReference type="EMBL" id="CAMXCT030000448">
    <property type="protein sequence ID" value="CAL4766305.1"/>
    <property type="molecule type" value="Genomic_DNA"/>
</dbReference>
<feature type="region of interest" description="Disordered" evidence="1">
    <location>
        <begin position="260"/>
        <end position="286"/>
    </location>
</feature>
<dbReference type="EMBL" id="CAMXCT010000448">
    <property type="protein sequence ID" value="CAI3978993.1"/>
    <property type="molecule type" value="Genomic_DNA"/>
</dbReference>